<protein>
    <submittedName>
        <fullName evidence="4">Uncharacterized protein LOC115625249 isoform X1</fullName>
    </submittedName>
</protein>
<keyword evidence="2" id="KW-0472">Membrane</keyword>
<keyword evidence="2" id="KW-0812">Transmembrane</keyword>
<evidence type="ECO:0000256" key="2">
    <source>
        <dbReference type="SAM" id="Phobius"/>
    </source>
</evidence>
<dbReference type="Proteomes" id="UP000504634">
    <property type="component" value="Unplaced"/>
</dbReference>
<evidence type="ECO:0000256" key="1">
    <source>
        <dbReference type="SAM" id="MobiDB-lite"/>
    </source>
</evidence>
<dbReference type="RefSeq" id="XP_030376102.1">
    <property type="nucleotide sequence ID" value="XM_030520242.1"/>
</dbReference>
<feature type="transmembrane region" description="Helical" evidence="2">
    <location>
        <begin position="169"/>
        <end position="186"/>
    </location>
</feature>
<feature type="region of interest" description="Disordered" evidence="1">
    <location>
        <begin position="129"/>
        <end position="166"/>
    </location>
</feature>
<sequence>MAHRIMASAKGLRPLMAPITRLGPQATIQIRHGCILCKPPVPWLQKPSLVFSKEAVTHHWGALPIIIFTITGFTLECLYILRQSLTRDDVYYTKNPPPCEIVETRKGYPPPIRKMLTFNQKYTNPPGLIEAIQGDASGPAPADDDKKPSARTAGAGSSSKPGGKANGKMVAAHAALSAVALCVALLA</sequence>
<proteinExistence type="predicted"/>
<dbReference type="GeneID" id="115625249"/>
<dbReference type="OrthoDB" id="7988943at2759"/>
<evidence type="ECO:0000313" key="4">
    <source>
        <dbReference type="RefSeq" id="XP_030376102.1"/>
    </source>
</evidence>
<accession>A0A6J2TM57</accession>
<dbReference type="AlphaFoldDB" id="A0A6J2TM57"/>
<feature type="compositionally biased region" description="Low complexity" evidence="1">
    <location>
        <begin position="153"/>
        <end position="166"/>
    </location>
</feature>
<feature type="transmembrane region" description="Helical" evidence="2">
    <location>
        <begin position="60"/>
        <end position="81"/>
    </location>
</feature>
<reference evidence="4" key="1">
    <citation type="submission" date="2025-08" db="UniProtKB">
        <authorList>
            <consortium name="RefSeq"/>
        </authorList>
    </citation>
    <scope>IDENTIFICATION</scope>
    <source>
        <strain evidence="4">11010-0011.00</strain>
        <tissue evidence="4">Whole body</tissue>
    </source>
</reference>
<organism evidence="3 4">
    <name type="scientific">Drosophila lebanonensis</name>
    <name type="common">Fruit fly</name>
    <name type="synonym">Scaptodrosophila lebanonensis</name>
    <dbReference type="NCBI Taxonomy" id="7225"/>
    <lineage>
        <taxon>Eukaryota</taxon>
        <taxon>Metazoa</taxon>
        <taxon>Ecdysozoa</taxon>
        <taxon>Arthropoda</taxon>
        <taxon>Hexapoda</taxon>
        <taxon>Insecta</taxon>
        <taxon>Pterygota</taxon>
        <taxon>Neoptera</taxon>
        <taxon>Endopterygota</taxon>
        <taxon>Diptera</taxon>
        <taxon>Brachycera</taxon>
        <taxon>Muscomorpha</taxon>
        <taxon>Ephydroidea</taxon>
        <taxon>Drosophilidae</taxon>
        <taxon>Scaptodrosophila</taxon>
    </lineage>
</organism>
<evidence type="ECO:0000313" key="3">
    <source>
        <dbReference type="Proteomes" id="UP000504634"/>
    </source>
</evidence>
<keyword evidence="3" id="KW-1185">Reference proteome</keyword>
<keyword evidence="2" id="KW-1133">Transmembrane helix</keyword>
<gene>
    <name evidence="4" type="primary">LOC115625249</name>
</gene>
<name>A0A6J2TM57_DROLE</name>